<dbReference type="Proteomes" id="UP000299102">
    <property type="component" value="Unassembled WGS sequence"/>
</dbReference>
<evidence type="ECO:0000313" key="2">
    <source>
        <dbReference type="Proteomes" id="UP000299102"/>
    </source>
</evidence>
<dbReference type="EMBL" id="BGZK01000007">
    <property type="protein sequence ID" value="GBP01075.1"/>
    <property type="molecule type" value="Genomic_DNA"/>
</dbReference>
<sequence>MYIVIAAHMHSQPQRSHQCVAGLLRKSKILMGEISCGVSPIEPVHFRAAAKSTTAWRFRSKWFGPAYEGLGLMMI</sequence>
<comment type="caution">
    <text evidence="1">The sequence shown here is derived from an EMBL/GenBank/DDBJ whole genome shotgun (WGS) entry which is preliminary data.</text>
</comment>
<dbReference type="AlphaFoldDB" id="A0A4C1SG60"/>
<protein>
    <submittedName>
        <fullName evidence="1">Uncharacterized protein</fullName>
    </submittedName>
</protein>
<name>A0A4C1SG60_EUMVA</name>
<gene>
    <name evidence="1" type="ORF">EVAR_2335_1</name>
</gene>
<reference evidence="1 2" key="1">
    <citation type="journal article" date="2019" name="Commun. Biol.">
        <title>The bagworm genome reveals a unique fibroin gene that provides high tensile strength.</title>
        <authorList>
            <person name="Kono N."/>
            <person name="Nakamura H."/>
            <person name="Ohtoshi R."/>
            <person name="Tomita M."/>
            <person name="Numata K."/>
            <person name="Arakawa K."/>
        </authorList>
    </citation>
    <scope>NUCLEOTIDE SEQUENCE [LARGE SCALE GENOMIC DNA]</scope>
</reference>
<organism evidence="1 2">
    <name type="scientific">Eumeta variegata</name>
    <name type="common">Bagworm moth</name>
    <name type="synonym">Eumeta japonica</name>
    <dbReference type="NCBI Taxonomy" id="151549"/>
    <lineage>
        <taxon>Eukaryota</taxon>
        <taxon>Metazoa</taxon>
        <taxon>Ecdysozoa</taxon>
        <taxon>Arthropoda</taxon>
        <taxon>Hexapoda</taxon>
        <taxon>Insecta</taxon>
        <taxon>Pterygota</taxon>
        <taxon>Neoptera</taxon>
        <taxon>Endopterygota</taxon>
        <taxon>Lepidoptera</taxon>
        <taxon>Glossata</taxon>
        <taxon>Ditrysia</taxon>
        <taxon>Tineoidea</taxon>
        <taxon>Psychidae</taxon>
        <taxon>Oiketicinae</taxon>
        <taxon>Eumeta</taxon>
    </lineage>
</organism>
<keyword evidence="2" id="KW-1185">Reference proteome</keyword>
<proteinExistence type="predicted"/>
<evidence type="ECO:0000313" key="1">
    <source>
        <dbReference type="EMBL" id="GBP01075.1"/>
    </source>
</evidence>
<accession>A0A4C1SG60</accession>